<name>A0A820LQE7_9BILA</name>
<protein>
    <submittedName>
        <fullName evidence="1">Uncharacterized protein</fullName>
    </submittedName>
</protein>
<feature type="non-terminal residue" evidence="1">
    <location>
        <position position="1"/>
    </location>
</feature>
<accession>A0A820LQE7</accession>
<feature type="non-terminal residue" evidence="1">
    <location>
        <position position="45"/>
    </location>
</feature>
<sequence length="45" mass="5353">LNNIKLLQDLLHQQTLKYEFHVYQLDYECDVRCLIISSTKSILPC</sequence>
<gene>
    <name evidence="1" type="ORF">OTI717_LOCUS43854</name>
</gene>
<proteinExistence type="predicted"/>
<evidence type="ECO:0000313" key="1">
    <source>
        <dbReference type="EMBL" id="CAF4361175.1"/>
    </source>
</evidence>
<dbReference type="InterPro" id="IPR019140">
    <property type="entry name" value="MCM_complex-bd"/>
</dbReference>
<dbReference type="AlphaFoldDB" id="A0A820LQE7"/>
<evidence type="ECO:0000313" key="2">
    <source>
        <dbReference type="Proteomes" id="UP000663823"/>
    </source>
</evidence>
<dbReference type="EMBL" id="CAJOAX010067077">
    <property type="protein sequence ID" value="CAF4361175.1"/>
    <property type="molecule type" value="Genomic_DNA"/>
</dbReference>
<organism evidence="1 2">
    <name type="scientific">Rotaria sordida</name>
    <dbReference type="NCBI Taxonomy" id="392033"/>
    <lineage>
        <taxon>Eukaryota</taxon>
        <taxon>Metazoa</taxon>
        <taxon>Spiralia</taxon>
        <taxon>Gnathifera</taxon>
        <taxon>Rotifera</taxon>
        <taxon>Eurotatoria</taxon>
        <taxon>Bdelloidea</taxon>
        <taxon>Philodinida</taxon>
        <taxon>Philodinidae</taxon>
        <taxon>Rotaria</taxon>
    </lineage>
</organism>
<comment type="caution">
    <text evidence="1">The sequence shown here is derived from an EMBL/GenBank/DDBJ whole genome shotgun (WGS) entry which is preliminary data.</text>
</comment>
<dbReference type="Pfam" id="PF09739">
    <property type="entry name" value="MCM_bind"/>
    <property type="match status" value="1"/>
</dbReference>
<dbReference type="Proteomes" id="UP000663823">
    <property type="component" value="Unassembled WGS sequence"/>
</dbReference>
<reference evidence="1" key="1">
    <citation type="submission" date="2021-02" db="EMBL/GenBank/DDBJ databases">
        <authorList>
            <person name="Nowell W R."/>
        </authorList>
    </citation>
    <scope>NUCLEOTIDE SEQUENCE</scope>
</reference>